<comment type="similarity">
    <text evidence="3">Belongs to the alpha-acetolactate decarboxylase family.</text>
</comment>
<keyword evidence="8" id="KW-0456">Lyase</keyword>
<proteinExistence type="inferred from homology"/>
<evidence type="ECO:0000256" key="4">
    <source>
        <dbReference type="ARBA" id="ARBA00013204"/>
    </source>
</evidence>
<accession>A0A9W4MMW4</accession>
<evidence type="ECO:0000256" key="3">
    <source>
        <dbReference type="ARBA" id="ARBA00007106"/>
    </source>
</evidence>
<dbReference type="InterPro" id="IPR005128">
    <property type="entry name" value="Acetolactate_a_deCO2ase"/>
</dbReference>
<dbReference type="CDD" id="cd17299">
    <property type="entry name" value="acetolactate_decarboxylase"/>
    <property type="match status" value="1"/>
</dbReference>
<dbReference type="PIRSF" id="PIRSF001332">
    <property type="entry name" value="Acetolac_decarb"/>
    <property type="match status" value="1"/>
</dbReference>
<dbReference type="Gene3D" id="3.30.1330.80">
    <property type="entry name" value="Hypothetical protein, similar to alpha- acetolactate decarboxylase, domain 2"/>
    <property type="match status" value="2"/>
</dbReference>
<feature type="region of interest" description="Disordered" evidence="9">
    <location>
        <begin position="249"/>
        <end position="270"/>
    </location>
</feature>
<dbReference type="PANTHER" id="PTHR35524:SF1">
    <property type="entry name" value="ALPHA-ACETOLACTATE DECARBOXYLASE"/>
    <property type="match status" value="1"/>
</dbReference>
<dbReference type="EC" id="4.1.1.5" evidence="4"/>
<comment type="pathway">
    <text evidence="2">Polyol metabolism; (R,R)-butane-2,3-diol biosynthesis; (R,R)-butane-2,3-diol from pyruvate: step 2/3.</text>
</comment>
<name>A0A9W4MMW4_PENOL</name>
<dbReference type="Pfam" id="PF03306">
    <property type="entry name" value="AAL_decarboxy"/>
    <property type="match status" value="1"/>
</dbReference>
<gene>
    <name evidence="10" type="ORF">POLS_LOCUS1312</name>
</gene>
<keyword evidence="6" id="KW-0210">Decarboxylase</keyword>
<evidence type="ECO:0000256" key="8">
    <source>
        <dbReference type="ARBA" id="ARBA00023239"/>
    </source>
</evidence>
<protein>
    <recommendedName>
        <fullName evidence="5">Alpha-acetolactate decarboxylase</fullName>
        <ecNumber evidence="4">4.1.1.5</ecNumber>
    </recommendedName>
</protein>
<evidence type="ECO:0000313" key="11">
    <source>
        <dbReference type="Proteomes" id="UP001153618"/>
    </source>
</evidence>
<evidence type="ECO:0000256" key="9">
    <source>
        <dbReference type="SAM" id="MobiDB-lite"/>
    </source>
</evidence>
<sequence>MRATLRWQALRSLQPRIASPLAIRTFRHHHSSTSRQANMNHIHQYGVFSALMHGFSSDGAKVSEILSACDHGLGTVCGLNGEIIILDGEAYHFTPDDKLHRLQADDRMPMIVATEFKPTLSKELSTLNIGSLPEAMHPFFPTKQNNFMAVRIDGFFRNITYRIGGPQLRPKEPLLELAKRQVTKSYENTTGTLFGFYSPPYMNGVAVAGFHLHFLSDDRTAGGHVLSFEGENVSLKAAVNTQLHLEFPDSEEFNEEPILPESAGDLHLAE</sequence>
<comment type="catalytic activity">
    <reaction evidence="1">
        <text>(2S)-2-acetolactate + H(+) = (R)-acetoin + CO2</text>
        <dbReference type="Rhea" id="RHEA:21580"/>
        <dbReference type="ChEBI" id="CHEBI:15378"/>
        <dbReference type="ChEBI" id="CHEBI:15686"/>
        <dbReference type="ChEBI" id="CHEBI:16526"/>
        <dbReference type="ChEBI" id="CHEBI:58476"/>
        <dbReference type="EC" id="4.1.1.5"/>
    </reaction>
</comment>
<dbReference type="GO" id="GO:0045151">
    <property type="term" value="P:acetoin biosynthetic process"/>
    <property type="evidence" value="ECO:0007669"/>
    <property type="project" value="UniProtKB-KW"/>
</dbReference>
<dbReference type="OrthoDB" id="509395at2759"/>
<evidence type="ECO:0000256" key="5">
    <source>
        <dbReference type="ARBA" id="ARBA00020164"/>
    </source>
</evidence>
<dbReference type="AlphaFoldDB" id="A0A9W4MMW4"/>
<keyword evidence="11" id="KW-1185">Reference proteome</keyword>
<evidence type="ECO:0000256" key="1">
    <source>
        <dbReference type="ARBA" id="ARBA00001784"/>
    </source>
</evidence>
<keyword evidence="7" id="KW-0005">Acetoin biosynthesis</keyword>
<evidence type="ECO:0000313" key="10">
    <source>
        <dbReference type="EMBL" id="CAG7981376.1"/>
    </source>
</evidence>
<dbReference type="PANTHER" id="PTHR35524">
    <property type="entry name" value="ALPHA-ACETOLACTATE DECARBOXYLASE"/>
    <property type="match status" value="1"/>
</dbReference>
<dbReference type="Proteomes" id="UP001153618">
    <property type="component" value="Unassembled WGS sequence"/>
</dbReference>
<comment type="caution">
    <text evidence="10">The sequence shown here is derived from an EMBL/GenBank/DDBJ whole genome shotgun (WGS) entry which is preliminary data.</text>
</comment>
<dbReference type="GO" id="GO:0047605">
    <property type="term" value="F:acetolactate decarboxylase activity"/>
    <property type="evidence" value="ECO:0007669"/>
    <property type="project" value="UniProtKB-EC"/>
</dbReference>
<dbReference type="SUPFAM" id="SSF117856">
    <property type="entry name" value="AF0104/ALDC/Ptd012-like"/>
    <property type="match status" value="1"/>
</dbReference>
<evidence type="ECO:0000256" key="2">
    <source>
        <dbReference type="ARBA" id="ARBA00005170"/>
    </source>
</evidence>
<organism evidence="10 11">
    <name type="scientific">Penicillium olsonii</name>
    <dbReference type="NCBI Taxonomy" id="99116"/>
    <lineage>
        <taxon>Eukaryota</taxon>
        <taxon>Fungi</taxon>
        <taxon>Dikarya</taxon>
        <taxon>Ascomycota</taxon>
        <taxon>Pezizomycotina</taxon>
        <taxon>Eurotiomycetes</taxon>
        <taxon>Eurotiomycetidae</taxon>
        <taxon>Eurotiales</taxon>
        <taxon>Aspergillaceae</taxon>
        <taxon>Penicillium</taxon>
    </lineage>
</organism>
<reference evidence="10" key="1">
    <citation type="submission" date="2021-07" db="EMBL/GenBank/DDBJ databases">
        <authorList>
            <person name="Branca A.L. A."/>
        </authorList>
    </citation>
    <scope>NUCLEOTIDE SEQUENCE</scope>
</reference>
<evidence type="ECO:0000256" key="7">
    <source>
        <dbReference type="ARBA" id="ARBA00023061"/>
    </source>
</evidence>
<evidence type="ECO:0000256" key="6">
    <source>
        <dbReference type="ARBA" id="ARBA00022793"/>
    </source>
</evidence>
<dbReference type="EMBL" id="CAJVOS010000010">
    <property type="protein sequence ID" value="CAG7981376.1"/>
    <property type="molecule type" value="Genomic_DNA"/>
</dbReference>